<keyword evidence="3" id="KW-1185">Reference proteome</keyword>
<dbReference type="AlphaFoldDB" id="A0A5B7FAE7"/>
<evidence type="ECO:0000313" key="2">
    <source>
        <dbReference type="EMBL" id="MPC42229.1"/>
    </source>
</evidence>
<dbReference type="EMBL" id="VSRR010005355">
    <property type="protein sequence ID" value="MPC42229.1"/>
    <property type="molecule type" value="Genomic_DNA"/>
</dbReference>
<dbReference type="Proteomes" id="UP000324222">
    <property type="component" value="Unassembled WGS sequence"/>
</dbReference>
<reference evidence="2 3" key="1">
    <citation type="submission" date="2019-05" db="EMBL/GenBank/DDBJ databases">
        <title>Another draft genome of Portunus trituberculatus and its Hox gene families provides insights of decapod evolution.</title>
        <authorList>
            <person name="Jeong J.-H."/>
            <person name="Song I."/>
            <person name="Kim S."/>
            <person name="Choi T."/>
            <person name="Kim D."/>
            <person name="Ryu S."/>
            <person name="Kim W."/>
        </authorList>
    </citation>
    <scope>NUCLEOTIDE SEQUENCE [LARGE SCALE GENOMIC DNA]</scope>
    <source>
        <tissue evidence="2">Muscle</tissue>
    </source>
</reference>
<comment type="caution">
    <text evidence="2">The sequence shown here is derived from an EMBL/GenBank/DDBJ whole genome shotgun (WGS) entry which is preliminary data.</text>
</comment>
<gene>
    <name evidence="2" type="ORF">E2C01_035844</name>
</gene>
<feature type="region of interest" description="Disordered" evidence="1">
    <location>
        <begin position="19"/>
        <end position="38"/>
    </location>
</feature>
<feature type="region of interest" description="Disordered" evidence="1">
    <location>
        <begin position="51"/>
        <end position="131"/>
    </location>
</feature>
<organism evidence="2 3">
    <name type="scientific">Portunus trituberculatus</name>
    <name type="common">Swimming crab</name>
    <name type="synonym">Neptunus trituberculatus</name>
    <dbReference type="NCBI Taxonomy" id="210409"/>
    <lineage>
        <taxon>Eukaryota</taxon>
        <taxon>Metazoa</taxon>
        <taxon>Ecdysozoa</taxon>
        <taxon>Arthropoda</taxon>
        <taxon>Crustacea</taxon>
        <taxon>Multicrustacea</taxon>
        <taxon>Malacostraca</taxon>
        <taxon>Eumalacostraca</taxon>
        <taxon>Eucarida</taxon>
        <taxon>Decapoda</taxon>
        <taxon>Pleocyemata</taxon>
        <taxon>Brachyura</taxon>
        <taxon>Eubrachyura</taxon>
        <taxon>Portunoidea</taxon>
        <taxon>Portunidae</taxon>
        <taxon>Portuninae</taxon>
        <taxon>Portunus</taxon>
    </lineage>
</organism>
<accession>A0A5B7FAE7</accession>
<protein>
    <submittedName>
        <fullName evidence="2">Uncharacterized protein</fullName>
    </submittedName>
</protein>
<name>A0A5B7FAE7_PORTR</name>
<proteinExistence type="predicted"/>
<sequence>MYPSIEVVNVKVVLAKDNKRSTEIPIPTGKSQNDHPKKCPDISLLREFIADSEGQGKSDKRTHLTRLLPQSCNSPPARTAARRGDESDRSPPFLQESCHSRPGHTRGAFTAQRGSSPRVAKEGLATLCTLK</sequence>
<evidence type="ECO:0000256" key="1">
    <source>
        <dbReference type="SAM" id="MobiDB-lite"/>
    </source>
</evidence>
<evidence type="ECO:0000313" key="3">
    <source>
        <dbReference type="Proteomes" id="UP000324222"/>
    </source>
</evidence>